<reference evidence="8" key="1">
    <citation type="journal article" date="2019" name="Microbiol. Immunol.">
        <title>Molecular and phenotypic characterization of Leptospira johnsonii sp. nov., Leptospira ellinghausenii sp. nov. and Leptospira ryugenii sp. nov. isolated from soil and water in Japan.</title>
        <authorList>
            <person name="Masuzawa T."/>
            <person name="Saito M."/>
            <person name="Nakao R."/>
            <person name="Nikaido Y."/>
            <person name="Matsumoto M."/>
            <person name="Ogawa M."/>
            <person name="Yokoyama M."/>
            <person name="Hidaka Y."/>
            <person name="Tomita J."/>
            <person name="Sakakibara K."/>
            <person name="Suzuki K."/>
            <person name="Yasuda S."/>
            <person name="Sato H."/>
            <person name="Yamaguchi M."/>
            <person name="Yoshida S.I."/>
            <person name="Koizumi N."/>
            <person name="Kawamura Y."/>
        </authorList>
    </citation>
    <scope>NUCLEOTIDE SEQUENCE [LARGE SCALE GENOMIC DNA]</scope>
    <source>
        <strain evidence="8">E18</strain>
    </source>
</reference>
<comment type="cofactor">
    <cofactor evidence="1">
        <name>FAD</name>
        <dbReference type="ChEBI" id="CHEBI:57692"/>
    </cofactor>
</comment>
<dbReference type="InterPro" id="IPR006076">
    <property type="entry name" value="FAD-dep_OxRdtase"/>
</dbReference>
<keyword evidence="8" id="KW-1185">Reference proteome</keyword>
<dbReference type="PANTHER" id="PTHR43104:SF2">
    <property type="entry name" value="L-2-HYDROXYGLUTARATE DEHYDROGENASE, MITOCHONDRIAL"/>
    <property type="match status" value="1"/>
</dbReference>
<name>A0A2P2D9K6_9LEPT</name>
<dbReference type="RefSeq" id="WP_108958538.1">
    <property type="nucleotide sequence ID" value="NZ_BFAZ01000003.1"/>
</dbReference>
<accession>A0A2P2D9K6</accession>
<dbReference type="PANTHER" id="PTHR43104">
    <property type="entry name" value="L-2-HYDROXYGLUTARATE DEHYDROGENASE, MITOCHONDRIAL"/>
    <property type="match status" value="1"/>
</dbReference>
<evidence type="ECO:0000256" key="5">
    <source>
        <dbReference type="ARBA" id="ARBA00037941"/>
    </source>
</evidence>
<gene>
    <name evidence="7" type="ORF">LPTSP2_05890</name>
</gene>
<dbReference type="SUPFAM" id="SSF51905">
    <property type="entry name" value="FAD/NAD(P)-binding domain"/>
    <property type="match status" value="1"/>
</dbReference>
<dbReference type="GO" id="GO:0005737">
    <property type="term" value="C:cytoplasm"/>
    <property type="evidence" value="ECO:0007669"/>
    <property type="project" value="TreeGrafter"/>
</dbReference>
<evidence type="ECO:0000256" key="3">
    <source>
        <dbReference type="ARBA" id="ARBA00022827"/>
    </source>
</evidence>
<evidence type="ECO:0000256" key="4">
    <source>
        <dbReference type="ARBA" id="ARBA00023002"/>
    </source>
</evidence>
<comment type="similarity">
    <text evidence="5">Belongs to the L2HGDH family.</text>
</comment>
<evidence type="ECO:0000313" key="8">
    <source>
        <dbReference type="Proteomes" id="UP000245206"/>
    </source>
</evidence>
<dbReference type="EMBL" id="BFAZ01000003">
    <property type="protein sequence ID" value="GBF41317.1"/>
    <property type="molecule type" value="Genomic_DNA"/>
</dbReference>
<dbReference type="Gene3D" id="3.30.9.10">
    <property type="entry name" value="D-Amino Acid Oxidase, subunit A, domain 2"/>
    <property type="match status" value="1"/>
</dbReference>
<keyword evidence="3" id="KW-0274">FAD</keyword>
<dbReference type="Proteomes" id="UP000245206">
    <property type="component" value="Unassembled WGS sequence"/>
</dbReference>
<evidence type="ECO:0000256" key="2">
    <source>
        <dbReference type="ARBA" id="ARBA00022630"/>
    </source>
</evidence>
<evidence type="ECO:0000256" key="1">
    <source>
        <dbReference type="ARBA" id="ARBA00001974"/>
    </source>
</evidence>
<dbReference type="Gene3D" id="3.50.50.60">
    <property type="entry name" value="FAD/NAD(P)-binding domain"/>
    <property type="match status" value="1"/>
</dbReference>
<sequence>MVIVVGSGIIGSWIAYLLAKAGFEVYVFEKSENAGDGISGRNSGVLHSGIYYDETSLKSKFCFRGYEVAIPFFEKNKIPFSICGKVITTGLSDTIEDEKDKQIEIEKLFANGNRLGIPDLELKSNPGYHWKHVLGNTALWIPKTGIVDVPTYLKVLWQLGEEAGVKILKNKKVIREDGGVFALDLQSNIKEELEADYFVNACGLYSDELASNDLMNHKYEIKPNKGEYFRLNKQLPYETLVYPLPLKTSTALGVHYTFHLGGDAYAGPNSNWAFSKDDYNIITSRNVYFESLRKITDFYKEEDLSAGYVGLRPRLFLNGEAVKDFVIHKESNWIHLLGIESPGLTSSPAIAEEVVRMVG</sequence>
<dbReference type="InterPro" id="IPR036188">
    <property type="entry name" value="FAD/NAD-bd_sf"/>
</dbReference>
<dbReference type="AlphaFoldDB" id="A0A2P2D9K6"/>
<dbReference type="Pfam" id="PF01266">
    <property type="entry name" value="DAO"/>
    <property type="match status" value="1"/>
</dbReference>
<evidence type="ECO:0000313" key="7">
    <source>
        <dbReference type="EMBL" id="GBF41317.1"/>
    </source>
</evidence>
<feature type="domain" description="FAD dependent oxidoreductase" evidence="6">
    <location>
        <begin position="2"/>
        <end position="356"/>
    </location>
</feature>
<protein>
    <submittedName>
        <fullName evidence="7">FAD dependent oxidoreductase</fullName>
    </submittedName>
</protein>
<proteinExistence type="inferred from homology"/>
<comment type="caution">
    <text evidence="7">The sequence shown here is derived from an EMBL/GenBank/DDBJ whole genome shotgun (WGS) entry which is preliminary data.</text>
</comment>
<keyword evidence="4" id="KW-0560">Oxidoreductase</keyword>
<dbReference type="GO" id="GO:0047545">
    <property type="term" value="F:(S)-2-hydroxyglutarate dehydrogenase activity"/>
    <property type="evidence" value="ECO:0007669"/>
    <property type="project" value="TreeGrafter"/>
</dbReference>
<keyword evidence="2" id="KW-0285">Flavoprotein</keyword>
<dbReference type="OrthoDB" id="9801699at2"/>
<organism evidence="7 8">
    <name type="scientific">Leptospira ellinghausenii</name>
    <dbReference type="NCBI Taxonomy" id="1917822"/>
    <lineage>
        <taxon>Bacteria</taxon>
        <taxon>Pseudomonadati</taxon>
        <taxon>Spirochaetota</taxon>
        <taxon>Spirochaetia</taxon>
        <taxon>Leptospirales</taxon>
        <taxon>Leptospiraceae</taxon>
        <taxon>Leptospira</taxon>
    </lineage>
</organism>
<evidence type="ECO:0000259" key="6">
    <source>
        <dbReference type="Pfam" id="PF01266"/>
    </source>
</evidence>